<evidence type="ECO:0000313" key="1">
    <source>
        <dbReference type="EMBL" id="GJM56184.1"/>
    </source>
</evidence>
<evidence type="ECO:0000313" key="2">
    <source>
        <dbReference type="Proteomes" id="UP001055025"/>
    </source>
</evidence>
<reference evidence="1" key="1">
    <citation type="journal article" date="2022" name="Int. J. Syst. Evol. Microbiol.">
        <title>Granulimonas faecalis gen. nov., sp. nov., and Leptogranulimonas caecicola gen. nov., sp. nov., novel lactate-producing Atopobiaceae bacteria isolated from mouse intestines, and an emended description of the family Atopobiaceae.</title>
        <authorList>
            <person name="Morinaga K."/>
            <person name="Kusada H."/>
            <person name="Sakamoto S."/>
            <person name="Murakami T."/>
            <person name="Toyoda A."/>
            <person name="Mori H."/>
            <person name="Meng X.Y."/>
            <person name="Takashino M."/>
            <person name="Murotomi K."/>
            <person name="Tamaki H."/>
        </authorList>
    </citation>
    <scope>NUCLEOTIDE SEQUENCE</scope>
    <source>
        <strain evidence="1">OPF53</strain>
    </source>
</reference>
<gene>
    <name evidence="1" type="ORF">ATOP_18390</name>
</gene>
<sequence length="58" mass="6282">MLVYLPPIEEQREIAKRLRDARAGVAVALAGVAEVEQGLDSTLQADDLWDASDEAGEE</sequence>
<dbReference type="EMBL" id="BQKC01000002">
    <property type="protein sequence ID" value="GJM56184.1"/>
    <property type="molecule type" value="Genomic_DNA"/>
</dbReference>
<protein>
    <recommendedName>
        <fullName evidence="3">Restriction endonuclease subunit S</fullName>
    </recommendedName>
</protein>
<keyword evidence="2" id="KW-1185">Reference proteome</keyword>
<accession>A0AAV5B781</accession>
<proteinExistence type="predicted"/>
<dbReference type="Proteomes" id="UP001055025">
    <property type="component" value="Unassembled WGS sequence"/>
</dbReference>
<organism evidence="1 2">
    <name type="scientific">Granulimonas faecalis</name>
    <dbReference type="NCBI Taxonomy" id="2894155"/>
    <lineage>
        <taxon>Bacteria</taxon>
        <taxon>Bacillati</taxon>
        <taxon>Actinomycetota</taxon>
        <taxon>Coriobacteriia</taxon>
        <taxon>Coriobacteriales</taxon>
        <taxon>Kribbibacteriaceae</taxon>
        <taxon>Granulimonas</taxon>
    </lineage>
</organism>
<dbReference type="RefSeq" id="WP_265591084.1">
    <property type="nucleotide sequence ID" value="NZ_BQKC01000002.1"/>
</dbReference>
<name>A0AAV5B781_9ACTN</name>
<comment type="caution">
    <text evidence="1">The sequence shown here is derived from an EMBL/GenBank/DDBJ whole genome shotgun (WGS) entry which is preliminary data.</text>
</comment>
<dbReference type="AlphaFoldDB" id="A0AAV5B781"/>
<evidence type="ECO:0008006" key="3">
    <source>
        <dbReference type="Google" id="ProtNLM"/>
    </source>
</evidence>